<evidence type="ECO:0000256" key="1">
    <source>
        <dbReference type="SAM" id="Phobius"/>
    </source>
</evidence>
<dbReference type="EMBL" id="JAGGLG010000018">
    <property type="protein sequence ID" value="MBP2018824.1"/>
    <property type="molecule type" value="Genomic_DNA"/>
</dbReference>
<keyword evidence="1" id="KW-0472">Membrane</keyword>
<gene>
    <name evidence="3" type="ORF">J2Z79_002239</name>
</gene>
<comment type="caution">
    <text evidence="3">The sequence shown here is derived from an EMBL/GenBank/DDBJ whole genome shotgun (WGS) entry which is preliminary data.</text>
</comment>
<evidence type="ECO:0000313" key="3">
    <source>
        <dbReference type="EMBL" id="MBP2018824.1"/>
    </source>
</evidence>
<feature type="transmembrane region" description="Helical" evidence="1">
    <location>
        <begin position="144"/>
        <end position="166"/>
    </location>
</feature>
<feature type="transmembrane region" description="Helical" evidence="1">
    <location>
        <begin position="220"/>
        <end position="240"/>
    </location>
</feature>
<name>A0ABS4JTF6_9FIRM</name>
<protein>
    <submittedName>
        <fullName evidence="3">Copper resistance protein D</fullName>
    </submittedName>
</protein>
<feature type="transmembrane region" description="Helical" evidence="1">
    <location>
        <begin position="40"/>
        <end position="60"/>
    </location>
</feature>
<feature type="transmembrane region" description="Helical" evidence="1">
    <location>
        <begin position="121"/>
        <end position="138"/>
    </location>
</feature>
<keyword evidence="4" id="KW-1185">Reference proteome</keyword>
<keyword evidence="1" id="KW-0812">Transmembrane</keyword>
<accession>A0ABS4JTF6</accession>
<feature type="transmembrane region" description="Helical" evidence="1">
    <location>
        <begin position="178"/>
        <end position="200"/>
    </location>
</feature>
<proteinExistence type="predicted"/>
<dbReference type="Proteomes" id="UP001519289">
    <property type="component" value="Unassembled WGS sequence"/>
</dbReference>
<feature type="transmembrane region" description="Helical" evidence="1">
    <location>
        <begin position="261"/>
        <end position="282"/>
    </location>
</feature>
<feature type="transmembrane region" description="Helical" evidence="1">
    <location>
        <begin position="294"/>
        <end position="315"/>
    </location>
</feature>
<keyword evidence="1" id="KW-1133">Transmembrane helix</keyword>
<dbReference type="Pfam" id="PF05425">
    <property type="entry name" value="CopD"/>
    <property type="match status" value="1"/>
</dbReference>
<evidence type="ECO:0000313" key="4">
    <source>
        <dbReference type="Proteomes" id="UP001519289"/>
    </source>
</evidence>
<reference evidence="3 4" key="1">
    <citation type="submission" date="2021-03" db="EMBL/GenBank/DDBJ databases">
        <title>Genomic Encyclopedia of Type Strains, Phase IV (KMG-IV): sequencing the most valuable type-strain genomes for metagenomic binning, comparative biology and taxonomic classification.</title>
        <authorList>
            <person name="Goeker M."/>
        </authorList>
    </citation>
    <scope>NUCLEOTIDE SEQUENCE [LARGE SCALE GENOMIC DNA]</scope>
    <source>
        <strain evidence="3 4">DSM 27138</strain>
    </source>
</reference>
<feature type="domain" description="Copper resistance protein D" evidence="2">
    <location>
        <begin position="256"/>
        <end position="315"/>
    </location>
</feature>
<evidence type="ECO:0000259" key="2">
    <source>
        <dbReference type="Pfam" id="PF05425"/>
    </source>
</evidence>
<sequence length="339" mass="37195">MLDTDRPIPDLGRPAAGAAVRPARPRRVPKVFDKYMLPKVAFTLVTGASLAGAILTGLRHGWIDWPLLAVRWLAYWFLAMLLGSEVWKIFYLRPSVNMRPVADAVEYGEAMIVLHRRWQRVLAPLGIALACAQLAIYGRQHPGLLPWAGLAVALLLAAGAAIALGWRRPVDTRRQNGLDWTALVNMAAAVAVMGTVDVLIQSGPGLAGGLLSLNRTLHLLAFSAWLGGALWNIFIAVPAGQVRENMDTVILANFQLERFRVVVRTVFPTIVASGLVQAWAMFGWSWEPFVTTSWGWLVLLKLGMIASLVVVFITCPMWGACSPIRGVCNLDDLFEPEEE</sequence>
<dbReference type="InterPro" id="IPR008457">
    <property type="entry name" value="Cu-R_CopD_dom"/>
</dbReference>
<organism evidence="3 4">
    <name type="scientific">Symbiobacterium terraclitae</name>
    <dbReference type="NCBI Taxonomy" id="557451"/>
    <lineage>
        <taxon>Bacteria</taxon>
        <taxon>Bacillati</taxon>
        <taxon>Bacillota</taxon>
        <taxon>Clostridia</taxon>
        <taxon>Eubacteriales</taxon>
        <taxon>Symbiobacteriaceae</taxon>
        <taxon>Symbiobacterium</taxon>
    </lineage>
</organism>
<feature type="transmembrane region" description="Helical" evidence="1">
    <location>
        <begin position="72"/>
        <end position="91"/>
    </location>
</feature>
<dbReference type="RefSeq" id="WP_209466949.1">
    <property type="nucleotide sequence ID" value="NZ_JAGGLG010000018.1"/>
</dbReference>